<keyword evidence="1" id="KW-1133">Transmembrane helix</keyword>
<feature type="transmembrane region" description="Helical" evidence="1">
    <location>
        <begin position="91"/>
        <end position="111"/>
    </location>
</feature>
<dbReference type="HOGENOM" id="CLU_1990848_0_0_4"/>
<evidence type="ECO:0000313" key="2">
    <source>
        <dbReference type="EMBL" id="AEG70060.1"/>
    </source>
</evidence>
<dbReference type="EMBL" id="CP002819">
    <property type="protein sequence ID" value="AEG70060.1"/>
    <property type="molecule type" value="Genomic_DNA"/>
</dbReference>
<sequence length="146" mass="15597">MRTVSSRCARLTPRCFHTSVHPFRSLFPHLRWLACLLAVLLLFGQQGALRHALSHLSDGSEGGTEIGAQIGAAPAGRAAERTGQTGAEHAACLQCAAFAVLAAALPVLAIFRLRNARRWHFPSVGQGACALVFPVPVRSRDPPRGL</sequence>
<dbReference type="PATRIC" id="fig|1031711.3.peg.2707"/>
<keyword evidence="1" id="KW-0472">Membrane</keyword>
<organism evidence="2 3">
    <name type="scientific">Ralstonia solanacearum (strain Po82)</name>
    <dbReference type="NCBI Taxonomy" id="1031711"/>
    <lineage>
        <taxon>Bacteria</taxon>
        <taxon>Pseudomonadati</taxon>
        <taxon>Pseudomonadota</taxon>
        <taxon>Betaproteobacteria</taxon>
        <taxon>Burkholderiales</taxon>
        <taxon>Burkholderiaceae</taxon>
        <taxon>Ralstonia</taxon>
        <taxon>Ralstonia solanacearum species complex</taxon>
    </lineage>
</organism>
<accession>F6G527</accession>
<dbReference type="eggNOG" id="ENOG502ZHX3">
    <property type="taxonomic scope" value="Bacteria"/>
</dbReference>
<name>F6G527_RALS8</name>
<dbReference type="Proteomes" id="UP000007953">
    <property type="component" value="Chromosome"/>
</dbReference>
<dbReference type="KEGG" id="rsn:RSPO_c02768"/>
<dbReference type="AlphaFoldDB" id="F6G527"/>
<protein>
    <recommendedName>
        <fullName evidence="4">DUF2946 domain-containing protein</fullName>
    </recommendedName>
</protein>
<proteinExistence type="predicted"/>
<gene>
    <name evidence="2" type="ordered locus">RSPO_c02768</name>
</gene>
<evidence type="ECO:0000256" key="1">
    <source>
        <dbReference type="SAM" id="Phobius"/>
    </source>
</evidence>
<evidence type="ECO:0008006" key="4">
    <source>
        <dbReference type="Google" id="ProtNLM"/>
    </source>
</evidence>
<reference evidence="2 3" key="1">
    <citation type="journal article" date="2011" name="J. Bacteriol.">
        <title>Complete genome sequence of the plant pathogen Ralstonia solanacearum strain Po82.</title>
        <authorList>
            <person name="Xu J."/>
            <person name="Zheng H.J."/>
            <person name="Liu L."/>
            <person name="Pan Z.C."/>
            <person name="Prior P."/>
            <person name="Tang B."/>
            <person name="Xu J.S."/>
            <person name="Zhang H."/>
            <person name="Tian Q."/>
            <person name="Zhang L.Q."/>
            <person name="Feng J."/>
        </authorList>
    </citation>
    <scope>NUCLEOTIDE SEQUENCE [LARGE SCALE GENOMIC DNA]</scope>
    <source>
        <strain evidence="2 3">Po82</strain>
    </source>
</reference>
<keyword evidence="1" id="KW-0812">Transmembrane</keyword>
<evidence type="ECO:0000313" key="3">
    <source>
        <dbReference type="Proteomes" id="UP000007953"/>
    </source>
</evidence>